<dbReference type="Gene3D" id="3.40.50.1820">
    <property type="entry name" value="alpha/beta hydrolase"/>
    <property type="match status" value="1"/>
</dbReference>
<dbReference type="Proteomes" id="UP000654482">
    <property type="component" value="Unassembled WGS sequence"/>
</dbReference>
<feature type="signal peptide" evidence="2">
    <location>
        <begin position="1"/>
        <end position="19"/>
    </location>
</feature>
<comment type="caution">
    <text evidence="4">The sequence shown here is derived from an EMBL/GenBank/DDBJ whole genome shotgun (WGS) entry which is preliminary data.</text>
</comment>
<dbReference type="PANTHER" id="PTHR42776:SF27">
    <property type="entry name" value="DIPEPTIDYL PEPTIDASE FAMILY MEMBER 6"/>
    <property type="match status" value="1"/>
</dbReference>
<reference evidence="4" key="1">
    <citation type="submission" date="2020-10" db="EMBL/GenBank/DDBJ databases">
        <authorList>
            <person name="Castelo-Branco R."/>
            <person name="Eusebio N."/>
            <person name="Adriana R."/>
            <person name="Vieira A."/>
            <person name="Brugerolle De Fraissinette N."/>
            <person name="Rezende De Castro R."/>
            <person name="Schneider M.P."/>
            <person name="Vasconcelos V."/>
            <person name="Leao P.N."/>
        </authorList>
    </citation>
    <scope>NUCLEOTIDE SEQUENCE</scope>
    <source>
        <strain evidence="4">LEGE 07157</strain>
    </source>
</reference>
<evidence type="ECO:0000313" key="5">
    <source>
        <dbReference type="Proteomes" id="UP000654482"/>
    </source>
</evidence>
<organism evidence="4 5">
    <name type="scientific">Lusitaniella coriacea LEGE 07157</name>
    <dbReference type="NCBI Taxonomy" id="945747"/>
    <lineage>
        <taxon>Bacteria</taxon>
        <taxon>Bacillati</taxon>
        <taxon>Cyanobacteriota</taxon>
        <taxon>Cyanophyceae</taxon>
        <taxon>Spirulinales</taxon>
        <taxon>Lusitaniellaceae</taxon>
        <taxon>Lusitaniella</taxon>
    </lineage>
</organism>
<evidence type="ECO:0000256" key="1">
    <source>
        <dbReference type="ARBA" id="ARBA00022801"/>
    </source>
</evidence>
<sequence>MKWLKWTVLAIALSSVELATSPMSIAHPNESNSAITQSTPNNSQQLPPLIDRELFFGNPEITGAKLSPDGKFLAFQKPLNGVINVWVKPIDAPFDDARPVTSDTDSPIIFYSWNRDGNYILYGQDKGGNENFHLYAVDPAAVASDSTPPPARNLTPLDGVQARLYEGPENDPNTLIIGLNDRDPQVHDVYRLNISTGERELLLKNEENIANWVVDLQGNIRFAVRQTSDGGTEILRVEGDKLLSEYTCGFEEACNPVRVHKDGKRLYLETNKGEDVDLTRLVLYNPETKESELIDVDPEKEVDFGGALFSEATDELLVTSYVGDRLRIYPKNEEIARDLEILQKALPEGDISLASMTEDDRLLLIKVSRDVDPGSTYLFNRDTGEVEKLYASRPELPTQHLASMRPLRYTARDGMEIPAYLTLPKGVEPRNLPVIIFPHGGPWSRDTWGYDGFAQFLANRGYAVFQPNFRGSTGYGKAFLNAGNREWGTGAMQHDITDGVQYLIEQGIADRDRVGIFGGSYGGYATLAGLAFTPDLYAAGISLVGPSNLITLIQSIPPYWGPIAKLFTLRVGDPENPEDRSRLIEQSPLFSAKKIQAPLLVIQGANDPRVKQAESDQIVVALRELEQDVEYLIAPDEGHGFRKETNRLAVAVAVEQFFARYLGGRAQEEVPSEIQSQLESLTVDINKVAVPESE</sequence>
<dbReference type="SUPFAM" id="SSF82171">
    <property type="entry name" value="DPP6 N-terminal domain-like"/>
    <property type="match status" value="1"/>
</dbReference>
<protein>
    <submittedName>
        <fullName evidence="4">S9 family peptidase</fullName>
    </submittedName>
</protein>
<evidence type="ECO:0000313" key="4">
    <source>
        <dbReference type="EMBL" id="MBE9114908.1"/>
    </source>
</evidence>
<dbReference type="SUPFAM" id="SSF53474">
    <property type="entry name" value="alpha/beta-Hydrolases"/>
    <property type="match status" value="1"/>
</dbReference>
<keyword evidence="1" id="KW-0378">Hydrolase</keyword>
<dbReference type="GO" id="GO:0006508">
    <property type="term" value="P:proteolysis"/>
    <property type="evidence" value="ECO:0007669"/>
    <property type="project" value="InterPro"/>
</dbReference>
<dbReference type="GO" id="GO:0004252">
    <property type="term" value="F:serine-type endopeptidase activity"/>
    <property type="evidence" value="ECO:0007669"/>
    <property type="project" value="InterPro"/>
</dbReference>
<name>A0A8J7DLE6_9CYAN</name>
<evidence type="ECO:0000259" key="3">
    <source>
        <dbReference type="Pfam" id="PF00326"/>
    </source>
</evidence>
<dbReference type="RefSeq" id="WP_194027989.1">
    <property type="nucleotide sequence ID" value="NZ_JADEWZ010000003.1"/>
</dbReference>
<feature type="chain" id="PRO_5035236696" evidence="2">
    <location>
        <begin position="20"/>
        <end position="694"/>
    </location>
</feature>
<accession>A0A8J7DLE6</accession>
<dbReference type="Pfam" id="PF00326">
    <property type="entry name" value="Peptidase_S9"/>
    <property type="match status" value="1"/>
</dbReference>
<dbReference type="InterPro" id="IPR029058">
    <property type="entry name" value="AB_hydrolase_fold"/>
</dbReference>
<dbReference type="InterPro" id="IPR011042">
    <property type="entry name" value="6-blade_b-propeller_TolB-like"/>
</dbReference>
<dbReference type="InterPro" id="IPR002470">
    <property type="entry name" value="Peptidase_S9A"/>
</dbReference>
<keyword evidence="2" id="KW-0732">Signal</keyword>
<dbReference type="PRINTS" id="PR00862">
    <property type="entry name" value="PROLIGOPTASE"/>
</dbReference>
<gene>
    <name evidence="4" type="ORF">IQ249_03255</name>
</gene>
<dbReference type="AlphaFoldDB" id="A0A8J7DLE6"/>
<dbReference type="InterPro" id="IPR001375">
    <property type="entry name" value="Peptidase_S9_cat"/>
</dbReference>
<keyword evidence="5" id="KW-1185">Reference proteome</keyword>
<evidence type="ECO:0000256" key="2">
    <source>
        <dbReference type="SAM" id="SignalP"/>
    </source>
</evidence>
<dbReference type="PANTHER" id="PTHR42776">
    <property type="entry name" value="SERINE PEPTIDASE S9 FAMILY MEMBER"/>
    <property type="match status" value="1"/>
</dbReference>
<feature type="domain" description="Peptidase S9 prolyl oligopeptidase catalytic" evidence="3">
    <location>
        <begin position="452"/>
        <end position="664"/>
    </location>
</feature>
<proteinExistence type="predicted"/>
<dbReference type="Gene3D" id="2.120.10.30">
    <property type="entry name" value="TolB, C-terminal domain"/>
    <property type="match status" value="1"/>
</dbReference>
<dbReference type="EMBL" id="JADEWZ010000003">
    <property type="protein sequence ID" value="MBE9114908.1"/>
    <property type="molecule type" value="Genomic_DNA"/>
</dbReference>